<dbReference type="PANTHER" id="PTHR30535:SF34">
    <property type="entry name" value="MOLYBDATE-BINDING PROTEIN MOLA"/>
    <property type="match status" value="1"/>
</dbReference>
<evidence type="ECO:0000313" key="3">
    <source>
        <dbReference type="Proteomes" id="UP000001208"/>
    </source>
</evidence>
<protein>
    <submittedName>
        <fullName evidence="2">Periplasmic binding protein</fullName>
    </submittedName>
</protein>
<dbReference type="PROSITE" id="PS50983">
    <property type="entry name" value="FE_B12_PBP"/>
    <property type="match status" value="1"/>
</dbReference>
<sequence length="366" mass="41828">MTRYRKLFAPPIFAISFALLLLIFDGCGNEEKASLPNTREVTDMAGRKMVVPDTVRRVYVNRPGSVLMYAIAPELLVCRSLWTTDVSRKFMLEGYLQLPYVEGSAEEIIKLKPDVIISYFKVNPQAKDEADKLSEKTGIPVFMVEMDMQKYDETFELLGNLLNRKTQTDRMSAFMHTYLDSIRRIAPKIPADEKVRVYYAEGERGLNTDPSGSFHSEILEVVGAKNVADVAPLSGKGMSQVSMEQILMWKPDVVLVWTGMGATLATYEHIMNDAVWAKIHAVSEKKVYQIPYQPFGWFDRPPGTNRILGAIWTAQLLYPERYPFDMEAITREYFDIFYHHPLSQEALHEVLHPNPKGLELSKFDKK</sequence>
<dbReference type="KEGG" id="cts:Ctha_0957"/>
<organism evidence="2 3">
    <name type="scientific">Chloroherpeton thalassium (strain ATCC 35110 / GB-78)</name>
    <dbReference type="NCBI Taxonomy" id="517418"/>
    <lineage>
        <taxon>Bacteria</taxon>
        <taxon>Pseudomonadati</taxon>
        <taxon>Chlorobiota</taxon>
        <taxon>Chlorobiia</taxon>
        <taxon>Chlorobiales</taxon>
        <taxon>Chloroherpetonaceae</taxon>
        <taxon>Chloroherpeton</taxon>
    </lineage>
</organism>
<dbReference type="PANTHER" id="PTHR30535">
    <property type="entry name" value="VITAMIN B12-BINDING PROTEIN"/>
    <property type="match status" value="1"/>
</dbReference>
<gene>
    <name evidence="2" type="ordered locus">Ctha_0957</name>
</gene>
<dbReference type="EMBL" id="CP001100">
    <property type="protein sequence ID" value="ACF13422.1"/>
    <property type="molecule type" value="Genomic_DNA"/>
</dbReference>
<dbReference type="Proteomes" id="UP000001208">
    <property type="component" value="Chromosome"/>
</dbReference>
<evidence type="ECO:0000313" key="2">
    <source>
        <dbReference type="EMBL" id="ACF13422.1"/>
    </source>
</evidence>
<evidence type="ECO:0000259" key="1">
    <source>
        <dbReference type="PROSITE" id="PS50983"/>
    </source>
</evidence>
<dbReference type="Gene3D" id="3.40.50.1980">
    <property type="entry name" value="Nitrogenase molybdenum iron protein domain"/>
    <property type="match status" value="2"/>
</dbReference>
<dbReference type="RefSeq" id="WP_012499506.1">
    <property type="nucleotide sequence ID" value="NC_011026.1"/>
</dbReference>
<proteinExistence type="predicted"/>
<dbReference type="HOGENOM" id="CLU_038034_13_1_10"/>
<name>B3QXE8_CHLT3</name>
<dbReference type="Gene3D" id="1.20.58.2180">
    <property type="match status" value="1"/>
</dbReference>
<keyword evidence="3" id="KW-1185">Reference proteome</keyword>
<accession>B3QXE8</accession>
<dbReference type="eggNOG" id="COG0614">
    <property type="taxonomic scope" value="Bacteria"/>
</dbReference>
<feature type="domain" description="Fe/B12 periplasmic-binding" evidence="1">
    <location>
        <begin position="56"/>
        <end position="321"/>
    </location>
</feature>
<reference evidence="2 3" key="1">
    <citation type="submission" date="2008-06" db="EMBL/GenBank/DDBJ databases">
        <title>Complete sequence of Chloroherpeton thalassium ATCC 35110.</title>
        <authorList>
            <consortium name="US DOE Joint Genome Institute"/>
            <person name="Lucas S."/>
            <person name="Copeland A."/>
            <person name="Lapidus A."/>
            <person name="Glavina del Rio T."/>
            <person name="Dalin E."/>
            <person name="Tice H."/>
            <person name="Bruce D."/>
            <person name="Goodwin L."/>
            <person name="Pitluck S."/>
            <person name="Schmutz J."/>
            <person name="Larimer F."/>
            <person name="Land M."/>
            <person name="Hauser L."/>
            <person name="Kyrpides N."/>
            <person name="Mikhailova N."/>
            <person name="Liu Z."/>
            <person name="Li T."/>
            <person name="Zhao F."/>
            <person name="Overmann J."/>
            <person name="Bryant D.A."/>
            <person name="Richardson P."/>
        </authorList>
    </citation>
    <scope>NUCLEOTIDE SEQUENCE [LARGE SCALE GENOMIC DNA]</scope>
    <source>
        <strain evidence="3">ATCC 35110 / GB-78</strain>
    </source>
</reference>
<dbReference type="OrthoDB" id="9787830at2"/>
<dbReference type="InterPro" id="IPR050902">
    <property type="entry name" value="ABC_Transporter_SBP"/>
</dbReference>
<dbReference type="STRING" id="517418.Ctha_0957"/>
<dbReference type="SUPFAM" id="SSF53807">
    <property type="entry name" value="Helical backbone' metal receptor"/>
    <property type="match status" value="1"/>
</dbReference>
<dbReference type="Pfam" id="PF01497">
    <property type="entry name" value="Peripla_BP_2"/>
    <property type="match status" value="1"/>
</dbReference>
<dbReference type="AlphaFoldDB" id="B3QXE8"/>
<dbReference type="InterPro" id="IPR002491">
    <property type="entry name" value="ABC_transptr_periplasmic_BD"/>
</dbReference>